<dbReference type="InterPro" id="IPR031327">
    <property type="entry name" value="MCM"/>
</dbReference>
<proteinExistence type="inferred from homology"/>
<dbReference type="GO" id="GO:0005524">
    <property type="term" value="F:ATP binding"/>
    <property type="evidence" value="ECO:0007669"/>
    <property type="project" value="UniProtKB-KW"/>
</dbReference>
<evidence type="ECO:0000313" key="9">
    <source>
        <dbReference type="Proteomes" id="UP000009296"/>
    </source>
</evidence>
<accession>F8AKX9</accession>
<evidence type="ECO:0000259" key="7">
    <source>
        <dbReference type="PROSITE" id="PS50051"/>
    </source>
</evidence>
<keyword evidence="4 6" id="KW-0067">ATP-binding</keyword>
<dbReference type="SUPFAM" id="SSF52540">
    <property type="entry name" value="P-loop containing nucleoside triphosphate hydrolases"/>
    <property type="match status" value="1"/>
</dbReference>
<dbReference type="KEGG" id="mok:Metok_0291"/>
<dbReference type="InterPro" id="IPR018525">
    <property type="entry name" value="MCM_CS"/>
</dbReference>
<evidence type="ECO:0000256" key="1">
    <source>
        <dbReference type="ARBA" id="ARBA00008010"/>
    </source>
</evidence>
<dbReference type="Gene3D" id="2.20.28.10">
    <property type="match status" value="1"/>
</dbReference>
<keyword evidence="3 6" id="KW-0547">Nucleotide-binding</keyword>
<dbReference type="GO" id="GO:0006260">
    <property type="term" value="P:DNA replication"/>
    <property type="evidence" value="ECO:0007669"/>
    <property type="project" value="UniProtKB-KW"/>
</dbReference>
<dbReference type="SUPFAM" id="SSF50249">
    <property type="entry name" value="Nucleic acid-binding proteins"/>
    <property type="match status" value="1"/>
</dbReference>
<dbReference type="GO" id="GO:0042555">
    <property type="term" value="C:MCM complex"/>
    <property type="evidence" value="ECO:0007669"/>
    <property type="project" value="TreeGrafter"/>
</dbReference>
<comment type="similarity">
    <text evidence="1 6">Belongs to the MCM family.</text>
</comment>
<dbReference type="Gene3D" id="2.40.50.140">
    <property type="entry name" value="Nucleic acid-binding proteins"/>
    <property type="match status" value="1"/>
</dbReference>
<evidence type="ECO:0000313" key="8">
    <source>
        <dbReference type="EMBL" id="AEH06281.1"/>
    </source>
</evidence>
<dbReference type="InterPro" id="IPR036388">
    <property type="entry name" value="WH-like_DNA-bd_sf"/>
</dbReference>
<dbReference type="Pfam" id="PF00493">
    <property type="entry name" value="MCM"/>
    <property type="match status" value="1"/>
</dbReference>
<dbReference type="Pfam" id="PF17207">
    <property type="entry name" value="MCM_OB"/>
    <property type="match status" value="1"/>
</dbReference>
<dbReference type="InterPro" id="IPR027417">
    <property type="entry name" value="P-loop_NTPase"/>
</dbReference>
<organism evidence="8 9">
    <name type="scientific">Methanothermococcus okinawensis (strain DSM 14208 / JCM 11175 / IH1)</name>
    <dbReference type="NCBI Taxonomy" id="647113"/>
    <lineage>
        <taxon>Archaea</taxon>
        <taxon>Methanobacteriati</taxon>
        <taxon>Methanobacteriota</taxon>
        <taxon>Methanomada group</taxon>
        <taxon>Methanococci</taxon>
        <taxon>Methanococcales</taxon>
        <taxon>Methanococcaceae</taxon>
        <taxon>Methanothermococcus</taxon>
    </lineage>
</organism>
<dbReference type="EMBL" id="CP002792">
    <property type="protein sequence ID" value="AEH06281.1"/>
    <property type="molecule type" value="Genomic_DNA"/>
</dbReference>
<evidence type="ECO:0000256" key="3">
    <source>
        <dbReference type="ARBA" id="ARBA00022741"/>
    </source>
</evidence>
<dbReference type="InterPro" id="IPR001208">
    <property type="entry name" value="MCM_dom"/>
</dbReference>
<dbReference type="PRINTS" id="PR01657">
    <property type="entry name" value="MCMFAMILY"/>
</dbReference>
<evidence type="ECO:0000256" key="6">
    <source>
        <dbReference type="RuleBase" id="RU004070"/>
    </source>
</evidence>
<dbReference type="Gene3D" id="3.40.50.300">
    <property type="entry name" value="P-loop containing nucleotide triphosphate hydrolases"/>
    <property type="match status" value="1"/>
</dbReference>
<dbReference type="Proteomes" id="UP000009296">
    <property type="component" value="Chromosome"/>
</dbReference>
<dbReference type="PROSITE" id="PS00847">
    <property type="entry name" value="MCM_1"/>
    <property type="match status" value="1"/>
</dbReference>
<dbReference type="RefSeq" id="WP_013866467.1">
    <property type="nucleotide sequence ID" value="NC_015636.1"/>
</dbReference>
<dbReference type="GO" id="GO:0003697">
    <property type="term" value="F:single-stranded DNA binding"/>
    <property type="evidence" value="ECO:0007669"/>
    <property type="project" value="TreeGrafter"/>
</dbReference>
<dbReference type="HOGENOM" id="CLU_000995_7_2_2"/>
<dbReference type="InterPro" id="IPR033762">
    <property type="entry name" value="MCM_OB"/>
</dbReference>
<dbReference type="AlphaFoldDB" id="F8AKX9"/>
<keyword evidence="9" id="KW-1185">Reference proteome</keyword>
<dbReference type="STRING" id="647113.Metok_0291"/>
<evidence type="ECO:0000256" key="2">
    <source>
        <dbReference type="ARBA" id="ARBA00022705"/>
    </source>
</evidence>
<dbReference type="OrthoDB" id="6747at2157"/>
<dbReference type="Pfam" id="PF17855">
    <property type="entry name" value="MCM_lid"/>
    <property type="match status" value="1"/>
</dbReference>
<dbReference type="InterPro" id="IPR012340">
    <property type="entry name" value="NA-bd_OB-fold"/>
</dbReference>
<keyword evidence="2" id="KW-0235">DNA replication</keyword>
<reference evidence="8" key="1">
    <citation type="submission" date="2011-05" db="EMBL/GenBank/DDBJ databases">
        <title>Complete sequence of chromosome of Methanothermococcus okinawensis IH1.</title>
        <authorList>
            <consortium name="US DOE Joint Genome Institute"/>
            <person name="Lucas S."/>
            <person name="Han J."/>
            <person name="Lapidus A."/>
            <person name="Cheng J.-F."/>
            <person name="Goodwin L."/>
            <person name="Pitluck S."/>
            <person name="Peters L."/>
            <person name="Mikhailova N."/>
            <person name="Held B."/>
            <person name="Han C."/>
            <person name="Tapia R."/>
            <person name="Land M."/>
            <person name="Hauser L."/>
            <person name="Kyrpides N."/>
            <person name="Ivanova N."/>
            <person name="Pagani I."/>
            <person name="Sieprawska-Lupa M."/>
            <person name="Takai K."/>
            <person name="Miyazaki J."/>
            <person name="Whitman W."/>
            <person name="Woyke T."/>
        </authorList>
    </citation>
    <scope>NUCLEOTIDE SEQUENCE</scope>
    <source>
        <strain evidence="8">IH1</strain>
    </source>
</reference>
<dbReference type="SMART" id="SM00350">
    <property type="entry name" value="MCM"/>
    <property type="match status" value="1"/>
</dbReference>
<keyword evidence="5 6" id="KW-0238">DNA-binding</keyword>
<dbReference type="GeneID" id="10772409"/>
<dbReference type="Gene3D" id="1.10.10.10">
    <property type="entry name" value="Winged helix-like DNA-binding domain superfamily/Winged helix DNA-binding domain"/>
    <property type="match status" value="1"/>
</dbReference>
<feature type="domain" description="MCM C-terminal AAA(+) ATPase" evidence="7">
    <location>
        <begin position="333"/>
        <end position="535"/>
    </location>
</feature>
<gene>
    <name evidence="8" type="ordered locus">Metok_0291</name>
</gene>
<dbReference type="eggNOG" id="arCOG00439">
    <property type="taxonomic scope" value="Archaea"/>
</dbReference>
<dbReference type="PANTHER" id="PTHR11630">
    <property type="entry name" value="DNA REPLICATION LICENSING FACTOR MCM FAMILY MEMBER"/>
    <property type="match status" value="1"/>
</dbReference>
<name>F8AKX9_METOI</name>
<protein>
    <submittedName>
        <fullName evidence="8">MCM family protein</fullName>
    </submittedName>
</protein>
<dbReference type="PROSITE" id="PS50051">
    <property type="entry name" value="MCM_2"/>
    <property type="match status" value="1"/>
</dbReference>
<evidence type="ECO:0000256" key="4">
    <source>
        <dbReference type="ARBA" id="ARBA00022840"/>
    </source>
</evidence>
<sequence length="737" mass="82957">MSIADEIIDLLKKSQNHSMEWDNIYRLLCDAGYSKGGISTTKDRLIKRGVISEEIINNKKIITLLETPKEEKEEDDYALLTYKSQLIQFFKTAHSEDIRTDSELVEIDTSNLISSGLGAVVDMLIENPEKTLTLLSEAYKEAYYSFNNEDTDAVVTIKKLPTSTTIEDIRSNNLNKLVEFEGIIALASKLKTAIIEGKFYCPNCGNTFTIPIDPLNPVRELPCKCKEKAYLDEKGSKYVDFQELKVQQPIEQMKNPNDPPRYMTIINENAKGIYSGRVKVIGIPIKVASSKKLAVYDIIIKAINIIPIENTKKATISKEDEEDIKQLSKIPNVIDILSKNLFPEIEGHETIKKAIFLQQIRGTEKLIKRNVIHILLITDPGVGKSIMLQKIAKMPGNTYASVNTASGVGLTATVERVKTEIGDDTWVIKPGVIPKAHGGTACIDEFTTKSSIEHYLLEAMEHMKLSINKASISTVLPTNTSILAACNPKRGRYDPELTVWEQIQIGKALLSRFDLIFPLRDNANRYSDKKIAKRILRLNKQLVKKEDINGETIEIDGKRIKLTPDFIYKYIQYATNKIVLLSDEADNVIEDFYVELRQKTKDAGESITPRQLESAARLTEAIAKAKLKEIADGEDAREAVNIIMECYNEIAKDPETGLLDFAKIGGVPKSEVEKLDLIKDAIKHLEQTKDTPVSFYDLEELLSKKGISEEQLERYLEKLSNFGEVMEVRPGKYKVLS</sequence>
<dbReference type="PANTHER" id="PTHR11630:SF66">
    <property type="entry name" value="DNA REPLICATION LICENSING FACTOR MCM4"/>
    <property type="match status" value="1"/>
</dbReference>
<dbReference type="InterPro" id="IPR041562">
    <property type="entry name" value="MCM_lid"/>
</dbReference>
<dbReference type="GO" id="GO:0017116">
    <property type="term" value="F:single-stranded DNA helicase activity"/>
    <property type="evidence" value="ECO:0007669"/>
    <property type="project" value="TreeGrafter"/>
</dbReference>
<evidence type="ECO:0000256" key="5">
    <source>
        <dbReference type="ARBA" id="ARBA00023125"/>
    </source>
</evidence>